<proteinExistence type="predicted"/>
<evidence type="ECO:0000313" key="2">
    <source>
        <dbReference type="EMBL" id="MCV7172323.1"/>
    </source>
</evidence>
<keyword evidence="3" id="KW-1185">Reference proteome</keyword>
<reference evidence="2" key="2">
    <citation type="journal article" date="2022" name="BMC Genomics">
        <title>Comparative genome analysis of mycobacteria focusing on tRNA and non-coding RNA.</title>
        <authorList>
            <person name="Behra P.R.K."/>
            <person name="Pettersson B.M.F."/>
            <person name="Ramesh M."/>
            <person name="Das S."/>
            <person name="Dasgupta S."/>
            <person name="Kirsebom L.A."/>
        </authorList>
    </citation>
    <scope>NUCLEOTIDE SEQUENCE</scope>
    <source>
        <strain evidence="2">DSM 44615</strain>
    </source>
</reference>
<dbReference type="PANTHER" id="PTHR42923">
    <property type="entry name" value="PROTOPORPHYRINOGEN OXIDASE"/>
    <property type="match status" value="1"/>
</dbReference>
<accession>A0A9X3BW00</accession>
<dbReference type="EMBL" id="JACKSJ010000182">
    <property type="protein sequence ID" value="MCV7172323.1"/>
    <property type="molecule type" value="Genomic_DNA"/>
</dbReference>
<protein>
    <submittedName>
        <fullName evidence="2">FAD-dependent oxidoreductase</fullName>
    </submittedName>
</protein>
<dbReference type="InterPro" id="IPR036188">
    <property type="entry name" value="FAD/NAD-bd_sf"/>
</dbReference>
<gene>
    <name evidence="2" type="ORF">H7I41_20615</name>
</gene>
<organism evidence="2 3">
    <name type="scientific">[Mycobacterium] manitobense</name>
    <dbReference type="NCBI Taxonomy" id="190147"/>
    <lineage>
        <taxon>Bacteria</taxon>
        <taxon>Bacillati</taxon>
        <taxon>Actinomycetota</taxon>
        <taxon>Actinomycetes</taxon>
        <taxon>Mycobacteriales</taxon>
        <taxon>Mycobacteriaceae</taxon>
        <taxon>Mycolicibacterium</taxon>
    </lineage>
</organism>
<dbReference type="PRINTS" id="PR00419">
    <property type="entry name" value="ADXRDTASE"/>
</dbReference>
<dbReference type="Proteomes" id="UP001140293">
    <property type="component" value="Unassembled WGS sequence"/>
</dbReference>
<comment type="caution">
    <text evidence="2">The sequence shown here is derived from an EMBL/GenBank/DDBJ whole genome shotgun (WGS) entry which is preliminary data.</text>
</comment>
<evidence type="ECO:0000259" key="1">
    <source>
        <dbReference type="Pfam" id="PF01593"/>
    </source>
</evidence>
<dbReference type="PANTHER" id="PTHR42923:SF46">
    <property type="entry name" value="AMINE OXIDASE"/>
    <property type="match status" value="1"/>
</dbReference>
<dbReference type="RefSeq" id="WP_264014501.1">
    <property type="nucleotide sequence ID" value="NZ_JACKSJ010000182.1"/>
</dbReference>
<sequence length="571" mass="62889">MATVAILGGGVGGLSAAHELIERGYEVDVYERNAELGGKARSIPVAGSGVGGRADLPAEHGFRFFPGFYRHLTDTMSRIPAGSGFAVGHLTPATQILLAQSGRRNELIAPTDLPTTPDDLTALMRFLWDFAVQLRIPPTDLTFFLRRMLTFLLSCDERREQQWEHMSWWDFTDADARSEKYRRFLVDGLTRSLVAAQARHMSARSGGLILWQILFDMVDRSRPVDRVLDGPTSEVWIEPWVRHLEQRGVRFHRRHEVTGIRCSDGRVSAVVLTAADGDGSTGGVVEITADHFVSAMPVERLDVLITPELKTAEPRLAGLKRLITRWMNGVIFFLDRDVPLAHGHALFVDSEWALTAISQKQFWPDVDLSARGDGTVRGILSVDVSDWYTPGRRTGKPAIQCTEREIREEVWGQILDHIDDGSLDRANIVDWFLDPAIGFPDPAVVTNAEPLLINTAGSLPDRPPAATAIPNLFLAADFVRTNTDLATMEAANEAARAAVNGILDADGSGAARCTIHPLHEPESLRPLRDLDAVRWRVERSLGAVFGAGRNATADLARMLPDAVLGAARLFR</sequence>
<dbReference type="InterPro" id="IPR050464">
    <property type="entry name" value="Zeta_carotene_desat/Oxidored"/>
</dbReference>
<name>A0A9X3BW00_9MYCO</name>
<evidence type="ECO:0000313" key="3">
    <source>
        <dbReference type="Proteomes" id="UP001140293"/>
    </source>
</evidence>
<dbReference type="InterPro" id="IPR002937">
    <property type="entry name" value="Amino_oxidase"/>
</dbReference>
<reference evidence="2" key="1">
    <citation type="submission" date="2020-07" db="EMBL/GenBank/DDBJ databases">
        <authorList>
            <person name="Pettersson B.M.F."/>
            <person name="Behra P.R.K."/>
            <person name="Ramesh M."/>
            <person name="Das S."/>
            <person name="Dasgupta S."/>
            <person name="Kirsebom L.A."/>
        </authorList>
    </citation>
    <scope>NUCLEOTIDE SEQUENCE</scope>
    <source>
        <strain evidence="2">DSM 44615</strain>
    </source>
</reference>
<dbReference type="GO" id="GO:0016491">
    <property type="term" value="F:oxidoreductase activity"/>
    <property type="evidence" value="ECO:0007669"/>
    <property type="project" value="InterPro"/>
</dbReference>
<feature type="domain" description="Amine oxidase" evidence="1">
    <location>
        <begin position="12"/>
        <end position="502"/>
    </location>
</feature>
<dbReference type="Pfam" id="PF01593">
    <property type="entry name" value="Amino_oxidase"/>
    <property type="match status" value="1"/>
</dbReference>
<dbReference type="AlphaFoldDB" id="A0A9X3BW00"/>
<dbReference type="Gene3D" id="3.50.50.60">
    <property type="entry name" value="FAD/NAD(P)-binding domain"/>
    <property type="match status" value="1"/>
</dbReference>
<dbReference type="SUPFAM" id="SSF51905">
    <property type="entry name" value="FAD/NAD(P)-binding domain"/>
    <property type="match status" value="1"/>
</dbReference>